<evidence type="ECO:0000313" key="1">
    <source>
        <dbReference type="EMBL" id="MBR1141367.1"/>
    </source>
</evidence>
<sequence>MGIEMIQKLQGQPSFSITVAPPSGRRPRPILRHGAETHLCLTDPLRVTYHYPVSYIRPGRKTASRVWVRDHEFIQVRTARRSETTPAYRIVSPDAERQPVEIVEFDNRLWWPIGGHNLAVPFFAALAAGDSSAVSLLGTSLVRTGKRVTTIDAVNAGRIVDDGRIKAAIDIQRAADDLLIVENQILMADGEPVYVLWNHRIDPKLTIRSCYDFIETLYGADIDFGYDDLTTALTFGTVFAPTELERLASLLRTVDADIARHATIEVSGIRKFGSDPLEVQTDAAFRKLLRLAAVPRRLPRAAAVEVRQKVTELQQAASASSTLVRARAMQAHLDWLELFPWLSSFHVEHRFLKHVIGNIREEGNRRGVFTPFTKFEPLTEEEDAIVGALAI</sequence>
<organism evidence="1 2">
    <name type="scientific">Bradyrhizobium denitrificans</name>
    <dbReference type="NCBI Taxonomy" id="2734912"/>
    <lineage>
        <taxon>Bacteria</taxon>
        <taxon>Pseudomonadati</taxon>
        <taxon>Pseudomonadota</taxon>
        <taxon>Alphaproteobacteria</taxon>
        <taxon>Hyphomicrobiales</taxon>
        <taxon>Nitrobacteraceae</taxon>
        <taxon>Bradyrhizobium</taxon>
    </lineage>
</organism>
<evidence type="ECO:0000313" key="2">
    <source>
        <dbReference type="Proteomes" id="UP001314635"/>
    </source>
</evidence>
<accession>A0ABS5GJ50</accession>
<keyword evidence="2" id="KW-1185">Reference proteome</keyword>
<dbReference type="Proteomes" id="UP001314635">
    <property type="component" value="Unassembled WGS sequence"/>
</dbReference>
<dbReference type="EMBL" id="JAFCLK010000063">
    <property type="protein sequence ID" value="MBR1141367.1"/>
    <property type="molecule type" value="Genomic_DNA"/>
</dbReference>
<comment type="caution">
    <text evidence="1">The sequence shown here is derived from an EMBL/GenBank/DDBJ whole genome shotgun (WGS) entry which is preliminary data.</text>
</comment>
<name>A0ABS5GJ50_9BRAD</name>
<protein>
    <submittedName>
        <fullName evidence="1">Uncharacterized protein</fullName>
    </submittedName>
</protein>
<proteinExistence type="predicted"/>
<gene>
    <name evidence="1" type="ORF">JQ619_37035</name>
</gene>
<dbReference type="RefSeq" id="WP_172243967.1">
    <property type="nucleotide sequence ID" value="NZ_JABFDP010000059.1"/>
</dbReference>
<reference evidence="2" key="1">
    <citation type="journal article" date="2021" name="ISME J.">
        <title>Evolutionary origin and ecological implication of a unique nif island in free-living Bradyrhizobium lineages.</title>
        <authorList>
            <person name="Tao J."/>
        </authorList>
    </citation>
    <scope>NUCLEOTIDE SEQUENCE [LARGE SCALE GENOMIC DNA]</scope>
    <source>
        <strain evidence="2">SZCCT0094</strain>
    </source>
</reference>